<dbReference type="Proteomes" id="UP000054893">
    <property type="component" value="Unassembled WGS sequence"/>
</dbReference>
<dbReference type="Gene3D" id="3.30.565.10">
    <property type="entry name" value="Histidine kinase-like ATPase, C-terminal domain"/>
    <property type="match status" value="1"/>
</dbReference>
<evidence type="ECO:0000313" key="1">
    <source>
        <dbReference type="EMBL" id="SAL43072.1"/>
    </source>
</evidence>
<dbReference type="GO" id="GO:0016301">
    <property type="term" value="F:kinase activity"/>
    <property type="evidence" value="ECO:0007669"/>
    <property type="project" value="UniProtKB-KW"/>
</dbReference>
<dbReference type="Pfam" id="PF13589">
    <property type="entry name" value="HATPase_c_3"/>
    <property type="match status" value="1"/>
</dbReference>
<accession>A0A158HF74</accession>
<sequence>MAGARSFGNYDLAAALADLIDNSIKAGARALTILFEPAENDVTVRIRDDGAGMSRIELIDAMRPASSNPEDQRDAGDLGRFGWGLKSASLSQARILTVVSWRDGLACAARWNVDDLDDWAMDLFEGSDALSLLASAPVGSSGTEVIWTRCDRLYDSSLTATLDERLNEKISHAKKQLSLVFHRYLAGEDGRRLEISLQGLRLDPVDPFMARHPATQSLDEEYVPVTPSAGVRVKPFVIPHFSKLTHEERLALDGDEGLARNQGFYVYRNRRLIIHGTWFRLVPHGELSQLTRIRIDLPNSLDAEWKITLDKSDAQLPINLRRRLREIVQRFSRRSVGVYRRRGVDLNTLEKAPVWRRNSHNGRIRYFINRDHPIIRELLYEASDQSMAQEAMRLVEYCVPVEAMAEDVRSADDSLVQPITDPDQFDSLVHACMLAYLRQAGAVSLSGFLAFARKAEPFSEQWKYTESLIKEKAGEWKLK</sequence>
<keyword evidence="1" id="KW-0418">Kinase</keyword>
<dbReference type="InterPro" id="IPR036890">
    <property type="entry name" value="HATPase_C_sf"/>
</dbReference>
<dbReference type="SUPFAM" id="SSF55874">
    <property type="entry name" value="ATPase domain of HSP90 chaperone/DNA topoisomerase II/histidine kinase"/>
    <property type="match status" value="1"/>
</dbReference>
<name>A0A158HF74_CABSO</name>
<dbReference type="AlphaFoldDB" id="A0A158HF74"/>
<dbReference type="EMBL" id="FCOC02000016">
    <property type="protein sequence ID" value="SAL43072.1"/>
    <property type="molecule type" value="Genomic_DNA"/>
</dbReference>
<gene>
    <name evidence="1" type="ORF">AWB64_04584</name>
</gene>
<keyword evidence="1" id="KW-0808">Transferase</keyword>
<reference evidence="1 2" key="1">
    <citation type="submission" date="2016-01" db="EMBL/GenBank/DDBJ databases">
        <authorList>
            <person name="Oliw E.H."/>
        </authorList>
    </citation>
    <scope>NUCLEOTIDE SEQUENCE [LARGE SCALE GENOMIC DNA]</scope>
    <source>
        <strain evidence="1">LMG 22029</strain>
    </source>
</reference>
<proteinExistence type="predicted"/>
<organism evidence="1 2">
    <name type="scientific">Caballeronia sordidicola</name>
    <name type="common">Burkholderia sordidicola</name>
    <dbReference type="NCBI Taxonomy" id="196367"/>
    <lineage>
        <taxon>Bacteria</taxon>
        <taxon>Pseudomonadati</taxon>
        <taxon>Pseudomonadota</taxon>
        <taxon>Betaproteobacteria</taxon>
        <taxon>Burkholderiales</taxon>
        <taxon>Burkholderiaceae</taxon>
        <taxon>Caballeronia</taxon>
    </lineage>
</organism>
<evidence type="ECO:0000313" key="2">
    <source>
        <dbReference type="Proteomes" id="UP000054893"/>
    </source>
</evidence>
<protein>
    <submittedName>
        <fullName evidence="1">Histidine kinase-, DNA gyrase B-, and HSP90-like ATPase</fullName>
    </submittedName>
</protein>